<dbReference type="EMBL" id="KY523104">
    <property type="protein sequence ID" value="QKU35483.1"/>
    <property type="molecule type" value="Genomic_DNA"/>
</dbReference>
<dbReference type="GeneID" id="80518911"/>
<reference evidence="1" key="1">
    <citation type="submission" date="2017-01" db="EMBL/GenBank/DDBJ databases">
        <authorList>
            <person name="Assis F.L."/>
            <person name="Abrahao J.S."/>
            <person name="Silva L."/>
            <person name="Khalil J.B."/>
            <person name="Rodrigues R."/>
            <person name="Silva L.S."/>
            <person name="Arantes T."/>
            <person name="Boratto P."/>
            <person name="Andrade M."/>
            <person name="Kroon E.G."/>
            <person name="Ribeiro B."/>
            <person name="Bergier I."/>
            <person name="Seligmann H."/>
            <person name="Ghigo E."/>
            <person name="Colson P."/>
            <person name="Levasseur A."/>
            <person name="Raoult D."/>
            <person name="Scola B.L."/>
        </authorList>
    </citation>
    <scope>NUCLEOTIDE SEQUENCE</scope>
    <source>
        <strain evidence="1">Soda lake</strain>
    </source>
</reference>
<reference evidence="1" key="2">
    <citation type="journal article" date="2018" name="Nat. Commun.">
        <title>Tailed giant Tupanvirus possesses the most complete translational apparatus of the known virosphere.</title>
        <authorList>
            <person name="Abrahao J."/>
            <person name="Silva L."/>
            <person name="Silva L.S."/>
            <person name="Khalil J.Y.B."/>
            <person name="Rodrigues R."/>
            <person name="Arantes T."/>
            <person name="Assis F."/>
            <person name="Boratto P."/>
            <person name="Andrade M."/>
            <person name="Kroon E.G."/>
            <person name="Ribeiro B."/>
            <person name="Bergier I."/>
            <person name="Seligmann H."/>
            <person name="Ghigo E."/>
            <person name="Colson P."/>
            <person name="Levasseur A."/>
            <person name="Kroemer G."/>
            <person name="Raoult D."/>
            <person name="La Scola B."/>
        </authorList>
    </citation>
    <scope>NUCLEOTIDE SEQUENCE [LARGE SCALE GENOMIC DNA]</scope>
    <source>
        <strain evidence="1">Soda lake</strain>
    </source>
</reference>
<name>A0A6N1NW32_9VIRU</name>
<evidence type="ECO:0000313" key="1">
    <source>
        <dbReference type="EMBL" id="QKU35483.1"/>
    </source>
</evidence>
<dbReference type="InterPro" id="IPR045368">
    <property type="entry name" value="DUF5886"/>
</dbReference>
<proteinExistence type="predicted"/>
<dbReference type="RefSeq" id="YP_010782147.1">
    <property type="nucleotide sequence ID" value="NC_075039.1"/>
</dbReference>
<sequence>MFEPSKNSINKYYQTLVDDGCIISNIAHISNNSWPSVLDKFNNLNKEDYDCDCSLLYKGETPEFLVYKNGIPKLIAKYKVIFAVGYHTEYMGYHTEYNGTDIPCAPKKEGRGACLGYCEFFENFFKYHPSEISTTECHGNKCRRDFSVTETGVWCESCHGDFNGSALNLDQIMYKEISVRSIPEDLIVYISKKVEPIENNKVILTKVIELMQKEKQDINYLNKTIEDTDEAIKRLIASRLAEKKKAEEKLEQVLAVRGKSITAFNDTLVQIFMKVKALEDEEKEKALKTQLLEIEMQKKSAALDFELKMAELDAKANSIAK</sequence>
<protein>
    <submittedName>
        <fullName evidence="1">Uncharacterized protein</fullName>
    </submittedName>
</protein>
<dbReference type="KEGG" id="vg:80518911"/>
<organism evidence="1">
    <name type="scientific">Tupanvirus soda lake</name>
    <dbReference type="NCBI Taxonomy" id="2126985"/>
    <lineage>
        <taxon>Viruses</taxon>
        <taxon>Varidnaviria</taxon>
        <taxon>Bamfordvirae</taxon>
        <taxon>Nucleocytoviricota</taxon>
        <taxon>Megaviricetes</taxon>
        <taxon>Imitervirales</taxon>
        <taxon>Mimiviridae</taxon>
        <taxon>Megamimivirinae</taxon>
        <taxon>Tupanvirus</taxon>
        <taxon>Tupanvirus salinum</taxon>
    </lineage>
</organism>
<dbReference type="Pfam" id="PF19233">
    <property type="entry name" value="DUF5886"/>
    <property type="match status" value="1"/>
</dbReference>
<accession>A0A6N1NW32</accession>